<name>A0A2P2E3T3_9LEPT</name>
<dbReference type="EMBL" id="BFBB01000008">
    <property type="protein sequence ID" value="GBF51494.1"/>
    <property type="molecule type" value="Genomic_DNA"/>
</dbReference>
<proteinExistence type="predicted"/>
<evidence type="ECO:0000313" key="1">
    <source>
        <dbReference type="EMBL" id="GBF51494.1"/>
    </source>
</evidence>
<sequence length="372" mass="43337">MKFFYFLFLFILSCKSDHENLVMEIEELISKEKYEKALDLLKERLSENRPSAEIISKSKPNQPRIFQMSEDRRKIVWTENKTVFYKDLITDTQKNLELKIRPELLHISGNAEFAIIQYPLRQKGGCVIYAYSLLNITVEYESAVHIPCKTGMGISPKGDKIFYFFENDLYEERTSHPKNPKKIISFDQFPPPFPKLKTNLQLASIGEDWLVWSGAGGAYNLYLYQSQTKKVQLLSKDVVLPKITYNNGHSGYIVTGKIGDLYLKEIEYSTNRIPFLGRGIPISTREAYSWKLANKDEFVTGNQNEPLQPMKWKVLGKKEHLPLFLERFWVVDGDRIIYENAQGELILDQLNFSQEDYIMLDYYKKVKKSADS</sequence>
<dbReference type="OrthoDB" id="341267at2"/>
<evidence type="ECO:0000313" key="2">
    <source>
        <dbReference type="Proteomes" id="UP000245133"/>
    </source>
</evidence>
<reference evidence="1 2" key="1">
    <citation type="submission" date="2018-02" db="EMBL/GenBank/DDBJ databases">
        <title>Novel Leptospira species isolated from soil and water in Japan.</title>
        <authorList>
            <person name="Nakao R."/>
            <person name="Masuzawa T."/>
        </authorList>
    </citation>
    <scope>NUCLEOTIDE SEQUENCE [LARGE SCALE GENOMIC DNA]</scope>
    <source>
        <strain evidence="1 2">YH101</strain>
    </source>
</reference>
<dbReference type="Proteomes" id="UP000245133">
    <property type="component" value="Unassembled WGS sequence"/>
</dbReference>
<gene>
    <name evidence="1" type="ORF">LPTSP4_30320</name>
</gene>
<accession>A0A2P2E3T3</accession>
<comment type="caution">
    <text evidence="1">The sequence shown here is derived from an EMBL/GenBank/DDBJ whole genome shotgun (WGS) entry which is preliminary data.</text>
</comment>
<keyword evidence="2" id="KW-1185">Reference proteome</keyword>
<dbReference type="AlphaFoldDB" id="A0A2P2E3T3"/>
<organism evidence="1 2">
    <name type="scientific">Leptospira ryugenii</name>
    <dbReference type="NCBI Taxonomy" id="1917863"/>
    <lineage>
        <taxon>Bacteria</taxon>
        <taxon>Pseudomonadati</taxon>
        <taxon>Spirochaetota</taxon>
        <taxon>Spirochaetia</taxon>
        <taxon>Leptospirales</taxon>
        <taxon>Leptospiraceae</taxon>
        <taxon>Leptospira</taxon>
    </lineage>
</organism>
<protein>
    <submittedName>
        <fullName evidence="1">Uncharacterized protein</fullName>
    </submittedName>
</protein>